<dbReference type="Gene3D" id="3.90.190.20">
    <property type="entry name" value="Mur ligase, C-terminal domain"/>
    <property type="match status" value="1"/>
</dbReference>
<comment type="cofactor">
    <cofactor evidence="7">
        <name>Mg(2+)</name>
        <dbReference type="ChEBI" id="CHEBI:18420"/>
    </cofactor>
</comment>
<feature type="binding site" evidence="7">
    <location>
        <position position="419"/>
    </location>
    <ligand>
        <name>meso-2,6-diaminopimelate</name>
        <dbReference type="ChEBI" id="CHEBI:57791"/>
    </ligand>
</feature>
<evidence type="ECO:0000259" key="10">
    <source>
        <dbReference type="Pfam" id="PF02875"/>
    </source>
</evidence>
<keyword evidence="7 12" id="KW-0436">Ligase</keyword>
<comment type="pathway">
    <text evidence="7 8">Cell wall biogenesis; peptidoglycan biosynthesis.</text>
</comment>
<name>A0ABS5TJ34_9ACTN</name>
<dbReference type="SUPFAM" id="SSF53244">
    <property type="entry name" value="MurD-like peptide ligases, peptide-binding domain"/>
    <property type="match status" value="1"/>
</dbReference>
<keyword evidence="3 7" id="KW-0133">Cell shape</keyword>
<comment type="similarity">
    <text evidence="1 7">Belongs to the MurCDEF family. MurE subfamily.</text>
</comment>
<feature type="binding site" evidence="7">
    <location>
        <position position="46"/>
    </location>
    <ligand>
        <name>UDP-N-acetyl-alpha-D-muramoyl-L-alanyl-D-glutamate</name>
        <dbReference type="ChEBI" id="CHEBI:83900"/>
    </ligand>
</feature>
<dbReference type="SUPFAM" id="SSF63418">
    <property type="entry name" value="MurE/MurF N-terminal domain"/>
    <property type="match status" value="1"/>
</dbReference>
<keyword evidence="13" id="KW-1185">Reference proteome</keyword>
<reference evidence="12 13" key="1">
    <citation type="submission" date="2021-05" db="EMBL/GenBank/DDBJ databases">
        <title>Kineosporia and Streptomyces sp. nov. two new marine actinobacteria isolated from Coral.</title>
        <authorList>
            <person name="Buangrab K."/>
            <person name="Sutthacheep M."/>
            <person name="Yeemin T."/>
            <person name="Harunari E."/>
            <person name="Igarashi Y."/>
            <person name="Kanchanasin P."/>
            <person name="Tanasupawat S."/>
            <person name="Phongsopitanun W."/>
        </authorList>
    </citation>
    <scope>NUCLEOTIDE SEQUENCE [LARGE SCALE GENOMIC DNA]</scope>
    <source>
        <strain evidence="12 13">J2-2</strain>
    </source>
</reference>
<keyword evidence="4 7" id="KW-0573">Peptidoglycan synthesis</keyword>
<feature type="binding site" evidence="7">
    <location>
        <begin position="129"/>
        <end position="135"/>
    </location>
    <ligand>
        <name>ATP</name>
        <dbReference type="ChEBI" id="CHEBI:30616"/>
    </ligand>
</feature>
<dbReference type="EMBL" id="JAHBAY010000007">
    <property type="protein sequence ID" value="MBT0771081.1"/>
    <property type="molecule type" value="Genomic_DNA"/>
</dbReference>
<comment type="caution">
    <text evidence="12">The sequence shown here is derived from an EMBL/GenBank/DDBJ whole genome shotgun (WGS) entry which is preliminary data.</text>
</comment>
<comment type="PTM">
    <text evidence="7">Carboxylation is probably crucial for Mg(2+) binding and, consequently, for the gamma-phosphate positioning of ATP.</text>
</comment>
<evidence type="ECO:0000313" key="13">
    <source>
        <dbReference type="Proteomes" id="UP001197247"/>
    </source>
</evidence>
<evidence type="ECO:0000256" key="4">
    <source>
        <dbReference type="ARBA" id="ARBA00022984"/>
    </source>
</evidence>
<dbReference type="NCBIfam" id="NF001124">
    <property type="entry name" value="PRK00139.1-2"/>
    <property type="match status" value="1"/>
</dbReference>
<keyword evidence="7" id="KW-0460">Magnesium</keyword>
<keyword evidence="5 7" id="KW-0131">Cell cycle</keyword>
<keyword evidence="7" id="KW-0067">ATP-binding</keyword>
<feature type="binding site" evidence="7">
    <location>
        <position position="498"/>
    </location>
    <ligand>
        <name>meso-2,6-diaminopimelate</name>
        <dbReference type="ChEBI" id="CHEBI:57791"/>
    </ligand>
</feature>
<feature type="binding site" evidence="7">
    <location>
        <begin position="171"/>
        <end position="172"/>
    </location>
    <ligand>
        <name>UDP-N-acetyl-alpha-D-muramoyl-L-alanyl-D-glutamate</name>
        <dbReference type="ChEBI" id="CHEBI:83900"/>
    </ligand>
</feature>
<feature type="domain" description="Mur ligase C-terminal" evidence="10">
    <location>
        <begin position="365"/>
        <end position="500"/>
    </location>
</feature>
<keyword evidence="7" id="KW-0547">Nucleotide-binding</keyword>
<comment type="catalytic activity">
    <reaction evidence="7">
        <text>UDP-N-acetyl-alpha-D-muramoyl-L-alanyl-D-glutamate + meso-2,6-diaminopimelate + ATP = UDP-N-acetyl-alpha-D-muramoyl-L-alanyl-gamma-D-glutamyl-meso-2,6-diaminopimelate + ADP + phosphate + H(+)</text>
        <dbReference type="Rhea" id="RHEA:23676"/>
        <dbReference type="ChEBI" id="CHEBI:15378"/>
        <dbReference type="ChEBI" id="CHEBI:30616"/>
        <dbReference type="ChEBI" id="CHEBI:43474"/>
        <dbReference type="ChEBI" id="CHEBI:57791"/>
        <dbReference type="ChEBI" id="CHEBI:83900"/>
        <dbReference type="ChEBI" id="CHEBI:83905"/>
        <dbReference type="ChEBI" id="CHEBI:456216"/>
        <dbReference type="EC" id="6.3.2.13"/>
    </reaction>
</comment>
<evidence type="ECO:0000313" key="12">
    <source>
        <dbReference type="EMBL" id="MBT0771081.1"/>
    </source>
</evidence>
<feature type="domain" description="Mur ligase central" evidence="11">
    <location>
        <begin position="127"/>
        <end position="342"/>
    </location>
</feature>
<evidence type="ECO:0000256" key="3">
    <source>
        <dbReference type="ARBA" id="ARBA00022960"/>
    </source>
</evidence>
<protein>
    <recommendedName>
        <fullName evidence="7">UDP-N-acetylmuramoyl-L-alanyl-D-glutamate--2,6-diaminopimelate ligase</fullName>
        <ecNumber evidence="7">6.3.2.13</ecNumber>
    </recommendedName>
    <alternativeName>
        <fullName evidence="7">Meso-A2pm-adding enzyme</fullName>
    </alternativeName>
    <alternativeName>
        <fullName evidence="7">Meso-diaminopimelate-adding enzyme</fullName>
    </alternativeName>
    <alternativeName>
        <fullName evidence="7">UDP-MurNAc-L-Ala-D-Glu:meso-diaminopimelate ligase</fullName>
    </alternativeName>
    <alternativeName>
        <fullName evidence="7">UDP-MurNAc-tripeptide synthetase</fullName>
    </alternativeName>
    <alternativeName>
        <fullName evidence="7">UDP-N-acetylmuramyl-tripeptide synthetase</fullName>
    </alternativeName>
</protein>
<accession>A0ABS5TJ34</accession>
<dbReference type="InterPro" id="IPR036565">
    <property type="entry name" value="Mur-like_cat_sf"/>
</dbReference>
<dbReference type="EC" id="6.3.2.13" evidence="7"/>
<dbReference type="InterPro" id="IPR036615">
    <property type="entry name" value="Mur_ligase_C_dom_sf"/>
</dbReference>
<feature type="binding site" evidence="7">
    <location>
        <position position="198"/>
    </location>
    <ligand>
        <name>UDP-N-acetyl-alpha-D-muramoyl-L-alanyl-D-glutamate</name>
        <dbReference type="ChEBI" id="CHEBI:83900"/>
    </ligand>
</feature>
<evidence type="ECO:0000259" key="9">
    <source>
        <dbReference type="Pfam" id="PF01225"/>
    </source>
</evidence>
<comment type="function">
    <text evidence="7">Catalyzes the addition of meso-diaminopimelic acid to the nucleotide precursor UDP-N-acetylmuramoyl-L-alanyl-D-glutamate (UMAG) in the biosynthesis of bacterial cell-wall peptidoglycan.</text>
</comment>
<dbReference type="InterPro" id="IPR000713">
    <property type="entry name" value="Mur_ligase_N"/>
</dbReference>
<dbReference type="NCBIfam" id="TIGR01085">
    <property type="entry name" value="murE"/>
    <property type="match status" value="1"/>
</dbReference>
<dbReference type="Pfam" id="PF01225">
    <property type="entry name" value="Mur_ligase"/>
    <property type="match status" value="1"/>
</dbReference>
<comment type="subcellular location">
    <subcellularLocation>
        <location evidence="7 8">Cytoplasm</location>
    </subcellularLocation>
</comment>
<feature type="binding site" evidence="7">
    <location>
        <position position="44"/>
    </location>
    <ligand>
        <name>UDP-N-acetyl-alpha-D-muramoyl-L-alanyl-D-glutamate</name>
        <dbReference type="ChEBI" id="CHEBI:83900"/>
    </ligand>
</feature>
<comment type="caution">
    <text evidence="7">Lacks conserved residue(s) required for the propagation of feature annotation.</text>
</comment>
<feature type="binding site" evidence="7">
    <location>
        <begin position="443"/>
        <end position="446"/>
    </location>
    <ligand>
        <name>meso-2,6-diaminopimelate</name>
        <dbReference type="ChEBI" id="CHEBI:57791"/>
    </ligand>
</feature>
<proteinExistence type="inferred from homology"/>
<dbReference type="Pfam" id="PF08245">
    <property type="entry name" value="Mur_ligase_M"/>
    <property type="match status" value="1"/>
</dbReference>
<feature type="binding site" evidence="7">
    <location>
        <position position="206"/>
    </location>
    <ligand>
        <name>UDP-N-acetyl-alpha-D-muramoyl-L-alanyl-D-glutamate</name>
        <dbReference type="ChEBI" id="CHEBI:83900"/>
    </ligand>
</feature>
<dbReference type="PANTHER" id="PTHR23135">
    <property type="entry name" value="MUR LIGASE FAMILY MEMBER"/>
    <property type="match status" value="1"/>
</dbReference>
<dbReference type="InterPro" id="IPR005761">
    <property type="entry name" value="UDP-N-AcMur-Glu-dNH2Pim_ligase"/>
</dbReference>
<sequence>MASTTVPVPPRDPAPARSLADVADVLGTTVPDTVRDISITGVCLDSRAVRPGDLYAALPGARTHGARFARGAAELGAAAVLTDPAGAELAADSGLPLVVVPAPRELLGGLAAWLFGAPAEQMLTFGVTGTNGKTTTTFLLDGALRAGGRRCGLIGTVMTRIVDEQIDSKRTTPEAPDLAALMAQMVRRGVEVCSMEVSSHALSMGRVDGIRFDVAGFTNLSQDHLDFHPTMEDYFAAKADLFTPARAKQGVVCVDDEWGRRLARESGVPVVTFTTLGPWSSGDDFATSSSSTIDADWRVTAARPHEGGTDFVLAGPDGVTLDARCPLPGEFNVANTVLALLMLVVSGTAPGDAARWLAAAPAVPGRMEQVGLTGSGRPLAVVDYAHTPDAVATALRALRPSASGRNGPLVVVIGAGGDRDRDKRPKMGAEAARHADVVVVTDDNPRSEVPARIRASVLEGARSVNGATAEVLEVADRREAIATGVRMAGPNGIVLVAGKGHERGQEVAGVVHPFDDREVLVGLLGRPGGTQPVPVSQGRNR</sequence>
<feature type="domain" description="Mur ligase N-terminal catalytic" evidence="9">
    <location>
        <begin position="39"/>
        <end position="111"/>
    </location>
</feature>
<evidence type="ECO:0000256" key="5">
    <source>
        <dbReference type="ARBA" id="ARBA00023306"/>
    </source>
</evidence>
<feature type="short sequence motif" description="Meso-diaminopimelate recognition motif" evidence="7">
    <location>
        <begin position="443"/>
        <end position="446"/>
    </location>
</feature>
<keyword evidence="7" id="KW-0963">Cytoplasm</keyword>
<evidence type="ECO:0000259" key="11">
    <source>
        <dbReference type="Pfam" id="PF08245"/>
    </source>
</evidence>
<evidence type="ECO:0000256" key="1">
    <source>
        <dbReference type="ARBA" id="ARBA00005898"/>
    </source>
</evidence>
<feature type="modified residue" description="N6-carboxylysine" evidence="7">
    <location>
        <position position="238"/>
    </location>
</feature>
<dbReference type="SUPFAM" id="SSF53623">
    <property type="entry name" value="MurD-like peptide ligases, catalytic domain"/>
    <property type="match status" value="1"/>
</dbReference>
<dbReference type="PANTHER" id="PTHR23135:SF4">
    <property type="entry name" value="UDP-N-ACETYLMURAMOYL-L-ALANYL-D-GLUTAMATE--2,6-DIAMINOPIMELATE LIGASE MURE HOMOLOG, CHLOROPLASTIC"/>
    <property type="match status" value="1"/>
</dbReference>
<dbReference type="Pfam" id="PF02875">
    <property type="entry name" value="Mur_ligase_C"/>
    <property type="match status" value="1"/>
</dbReference>
<feature type="binding site" evidence="7">
    <location>
        <position position="502"/>
    </location>
    <ligand>
        <name>meso-2,6-diaminopimelate</name>
        <dbReference type="ChEBI" id="CHEBI:57791"/>
    </ligand>
</feature>
<evidence type="ECO:0000256" key="7">
    <source>
        <dbReference type="HAMAP-Rule" id="MF_00208"/>
    </source>
</evidence>
<keyword evidence="2 7" id="KW-0132">Cell division</keyword>
<dbReference type="HAMAP" id="MF_00208">
    <property type="entry name" value="MurE"/>
    <property type="match status" value="1"/>
</dbReference>
<dbReference type="GO" id="GO:0008765">
    <property type="term" value="F:UDP-N-acetylmuramoylalanyl-D-glutamate-2,6-diaminopimelate ligase activity"/>
    <property type="evidence" value="ECO:0007669"/>
    <property type="project" value="UniProtKB-EC"/>
</dbReference>
<gene>
    <name evidence="7" type="primary">murE</name>
    <name evidence="12" type="ORF">KIH74_19230</name>
</gene>
<dbReference type="Proteomes" id="UP001197247">
    <property type="component" value="Unassembled WGS sequence"/>
</dbReference>
<dbReference type="InterPro" id="IPR013221">
    <property type="entry name" value="Mur_ligase_cen"/>
</dbReference>
<dbReference type="InterPro" id="IPR004101">
    <property type="entry name" value="Mur_ligase_C"/>
</dbReference>
<dbReference type="Gene3D" id="3.40.1190.10">
    <property type="entry name" value="Mur-like, catalytic domain"/>
    <property type="match status" value="1"/>
</dbReference>
<organism evidence="12 13">
    <name type="scientific">Kineosporia corallincola</name>
    <dbReference type="NCBI Taxonomy" id="2835133"/>
    <lineage>
        <taxon>Bacteria</taxon>
        <taxon>Bacillati</taxon>
        <taxon>Actinomycetota</taxon>
        <taxon>Actinomycetes</taxon>
        <taxon>Kineosporiales</taxon>
        <taxon>Kineosporiaceae</taxon>
        <taxon>Kineosporia</taxon>
    </lineage>
</organism>
<keyword evidence="6 7" id="KW-0961">Cell wall biogenesis/degradation</keyword>
<evidence type="ECO:0000256" key="6">
    <source>
        <dbReference type="ARBA" id="ARBA00023316"/>
    </source>
</evidence>
<evidence type="ECO:0000256" key="8">
    <source>
        <dbReference type="RuleBase" id="RU004135"/>
    </source>
</evidence>
<dbReference type="InterPro" id="IPR035911">
    <property type="entry name" value="MurE/MurF_N"/>
</dbReference>
<evidence type="ECO:0000256" key="2">
    <source>
        <dbReference type="ARBA" id="ARBA00022618"/>
    </source>
</evidence>
<dbReference type="NCBIfam" id="NF001126">
    <property type="entry name" value="PRK00139.1-4"/>
    <property type="match status" value="1"/>
</dbReference>
<dbReference type="Gene3D" id="3.40.1390.10">
    <property type="entry name" value="MurE/MurF, N-terminal domain"/>
    <property type="match status" value="1"/>
</dbReference>